<dbReference type="Proteomes" id="UP001373714">
    <property type="component" value="Unassembled WGS sequence"/>
</dbReference>
<keyword evidence="7" id="KW-0520">NAD</keyword>
<dbReference type="AlphaFoldDB" id="A0AAV9U3C4"/>
<feature type="compositionally biased region" description="Polar residues" evidence="9">
    <location>
        <begin position="85"/>
        <end position="96"/>
    </location>
</feature>
<dbReference type="PANTHER" id="PTHR31285:SF0">
    <property type="entry name" value="NICOTINAMIDE MONONUCLEOTIDE ADENYLYLTRANSFERASE"/>
    <property type="match status" value="1"/>
</dbReference>
<dbReference type="GO" id="GO:0005524">
    <property type="term" value="F:ATP binding"/>
    <property type="evidence" value="ECO:0007669"/>
    <property type="project" value="UniProtKB-KW"/>
</dbReference>
<feature type="region of interest" description="Disordered" evidence="9">
    <location>
        <begin position="85"/>
        <end position="104"/>
    </location>
</feature>
<evidence type="ECO:0000256" key="3">
    <source>
        <dbReference type="ARBA" id="ARBA00022679"/>
    </source>
</evidence>
<evidence type="ECO:0000256" key="1">
    <source>
        <dbReference type="ARBA" id="ARBA00004790"/>
    </source>
</evidence>
<evidence type="ECO:0000256" key="2">
    <source>
        <dbReference type="ARBA" id="ARBA00022642"/>
    </source>
</evidence>
<dbReference type="InterPro" id="IPR014729">
    <property type="entry name" value="Rossmann-like_a/b/a_fold"/>
</dbReference>
<dbReference type="CDD" id="cd02165">
    <property type="entry name" value="NMNAT"/>
    <property type="match status" value="1"/>
</dbReference>
<sequence length="303" mass="33164">MDTTAEPEEAMHRIRTLIPSFRSAIASLTTTSPNLQIVKSYPPRIPSSPSSQKQRTVCILDSSFNPPTKAHMHLALQALKKYIPTTTTSGDGSEATQGKEGEEEPPSLLLLLATTNADKPPTPASYEHRLAMMCLLAEEIQNLDSSLDSSRAKVPQIDIGITPHPRFIDKSTDLSAHPFFPPESTRQVWILGYDTLIRLLNPKYYPPHHTLRDVTTTLLSSTNRILVFARPGAEFGTEASQHEYSTSLDKAIADKVDMIVPGKEAEGVSSTNVRNGVKNGTGEWRDGVCSGVAGWIGREGLYL</sequence>
<proteinExistence type="predicted"/>
<dbReference type="GO" id="GO:0016887">
    <property type="term" value="F:ATP hydrolysis activity"/>
    <property type="evidence" value="ECO:0007669"/>
    <property type="project" value="TreeGrafter"/>
</dbReference>
<evidence type="ECO:0000256" key="7">
    <source>
        <dbReference type="ARBA" id="ARBA00023027"/>
    </source>
</evidence>
<organism evidence="10 11">
    <name type="scientific">Orbilia blumenaviensis</name>
    <dbReference type="NCBI Taxonomy" id="1796055"/>
    <lineage>
        <taxon>Eukaryota</taxon>
        <taxon>Fungi</taxon>
        <taxon>Dikarya</taxon>
        <taxon>Ascomycota</taxon>
        <taxon>Pezizomycotina</taxon>
        <taxon>Orbiliomycetes</taxon>
        <taxon>Orbiliales</taxon>
        <taxon>Orbiliaceae</taxon>
        <taxon>Orbilia</taxon>
    </lineage>
</organism>
<gene>
    <name evidence="10" type="ORF">TWF730_003519</name>
</gene>
<dbReference type="PANTHER" id="PTHR31285">
    <property type="entry name" value="NICOTINAMIDE MONONUCLEOTIDE ADENYLYLTRANSFERASE"/>
    <property type="match status" value="1"/>
</dbReference>
<dbReference type="GO" id="GO:0005737">
    <property type="term" value="C:cytoplasm"/>
    <property type="evidence" value="ECO:0007669"/>
    <property type="project" value="TreeGrafter"/>
</dbReference>
<evidence type="ECO:0000256" key="6">
    <source>
        <dbReference type="ARBA" id="ARBA00022840"/>
    </source>
</evidence>
<protein>
    <recommendedName>
        <fullName evidence="12">Nicotinamide-nucleotide adenylyltransferase</fullName>
    </recommendedName>
</protein>
<evidence type="ECO:0000256" key="8">
    <source>
        <dbReference type="ARBA" id="ARBA00049001"/>
    </source>
</evidence>
<dbReference type="InterPro" id="IPR005248">
    <property type="entry name" value="NadD/NMNAT"/>
</dbReference>
<reference evidence="10 11" key="1">
    <citation type="submission" date="2019-10" db="EMBL/GenBank/DDBJ databases">
        <authorList>
            <person name="Palmer J.M."/>
        </authorList>
    </citation>
    <scope>NUCLEOTIDE SEQUENCE [LARGE SCALE GENOMIC DNA]</scope>
    <source>
        <strain evidence="10 11">TWF730</strain>
    </source>
</reference>
<keyword evidence="4" id="KW-0548">Nucleotidyltransferase</keyword>
<comment type="pathway">
    <text evidence="1">Cofactor biosynthesis; NAD(+) biosynthesis.</text>
</comment>
<keyword evidence="6" id="KW-0067">ATP-binding</keyword>
<evidence type="ECO:0000256" key="5">
    <source>
        <dbReference type="ARBA" id="ARBA00022741"/>
    </source>
</evidence>
<comment type="catalytic activity">
    <reaction evidence="8">
        <text>beta-nicotinamide D-ribonucleotide + ATP + H(+) = diphosphate + NAD(+)</text>
        <dbReference type="Rhea" id="RHEA:21360"/>
        <dbReference type="ChEBI" id="CHEBI:14649"/>
        <dbReference type="ChEBI" id="CHEBI:15378"/>
        <dbReference type="ChEBI" id="CHEBI:30616"/>
        <dbReference type="ChEBI" id="CHEBI:33019"/>
        <dbReference type="ChEBI" id="CHEBI:57540"/>
        <dbReference type="EC" id="2.7.7.1"/>
    </reaction>
</comment>
<dbReference type="EMBL" id="JAVHNS010000015">
    <property type="protein sequence ID" value="KAK6334306.1"/>
    <property type="molecule type" value="Genomic_DNA"/>
</dbReference>
<dbReference type="GO" id="GO:0005634">
    <property type="term" value="C:nucleus"/>
    <property type="evidence" value="ECO:0007669"/>
    <property type="project" value="TreeGrafter"/>
</dbReference>
<evidence type="ECO:0000256" key="9">
    <source>
        <dbReference type="SAM" id="MobiDB-lite"/>
    </source>
</evidence>
<keyword evidence="2" id="KW-0662">Pyridine nucleotide biosynthesis</keyword>
<dbReference type="GO" id="GO:0000309">
    <property type="term" value="F:nicotinamide-nucleotide adenylyltransferase activity"/>
    <property type="evidence" value="ECO:0007669"/>
    <property type="project" value="UniProtKB-EC"/>
</dbReference>
<keyword evidence="11" id="KW-1185">Reference proteome</keyword>
<evidence type="ECO:0000256" key="4">
    <source>
        <dbReference type="ARBA" id="ARBA00022695"/>
    </source>
</evidence>
<keyword evidence="5" id="KW-0547">Nucleotide-binding</keyword>
<keyword evidence="3" id="KW-0808">Transferase</keyword>
<dbReference type="GO" id="GO:0009435">
    <property type="term" value="P:NAD+ biosynthetic process"/>
    <property type="evidence" value="ECO:0007669"/>
    <property type="project" value="InterPro"/>
</dbReference>
<dbReference type="Gene3D" id="3.40.50.620">
    <property type="entry name" value="HUPs"/>
    <property type="match status" value="1"/>
</dbReference>
<comment type="caution">
    <text evidence="10">The sequence shown here is derived from an EMBL/GenBank/DDBJ whole genome shotgun (WGS) entry which is preliminary data.</text>
</comment>
<dbReference type="SUPFAM" id="SSF52374">
    <property type="entry name" value="Nucleotidylyl transferase"/>
    <property type="match status" value="1"/>
</dbReference>
<name>A0AAV9U3C4_9PEZI</name>
<accession>A0AAV9U3C4</accession>
<evidence type="ECO:0000313" key="10">
    <source>
        <dbReference type="EMBL" id="KAK6334306.1"/>
    </source>
</evidence>
<evidence type="ECO:0008006" key="12">
    <source>
        <dbReference type="Google" id="ProtNLM"/>
    </source>
</evidence>
<evidence type="ECO:0000313" key="11">
    <source>
        <dbReference type="Proteomes" id="UP001373714"/>
    </source>
</evidence>